<name>A0A2P1CLR1_9HEMI</name>
<accession>A0A2P1CLR1</accession>
<evidence type="ECO:0000256" key="1">
    <source>
        <dbReference type="SAM" id="Phobius"/>
    </source>
</evidence>
<dbReference type="AlphaFoldDB" id="A0A2P1CLR1"/>
<keyword evidence="1" id="KW-0472">Membrane</keyword>
<geneLocation type="mitochondrion" evidence="2"/>
<keyword evidence="2" id="KW-0496">Mitochondrion</keyword>
<sequence>MPQMSPLWWELLFLMFSMLLFMMNIMIYHEPYIKGLNKTQEKTINQMNWMW</sequence>
<proteinExistence type="predicted"/>
<keyword evidence="1" id="KW-1133">Transmembrane helix</keyword>
<dbReference type="RefSeq" id="YP_010222501.1">
    <property type="nucleotide sequence ID" value="NC_058964.1"/>
</dbReference>
<keyword evidence="1" id="KW-0812">Transmembrane</keyword>
<organism evidence="2">
    <name type="scientific">Brachyplatys subaeneus</name>
    <dbReference type="NCBI Taxonomy" id="355284"/>
    <lineage>
        <taxon>Eukaryota</taxon>
        <taxon>Metazoa</taxon>
        <taxon>Ecdysozoa</taxon>
        <taxon>Arthropoda</taxon>
        <taxon>Hexapoda</taxon>
        <taxon>Insecta</taxon>
        <taxon>Pterygota</taxon>
        <taxon>Neoptera</taxon>
        <taxon>Paraneoptera</taxon>
        <taxon>Hemiptera</taxon>
        <taxon>Heteroptera</taxon>
        <taxon>Panheteroptera</taxon>
        <taxon>Pentatomomorpha</taxon>
        <taxon>Pentatomoidea</taxon>
        <taxon>Plataspidae</taxon>
        <taxon>Brachyplatys</taxon>
    </lineage>
</organism>
<reference evidence="2" key="1">
    <citation type="journal article" date="2018" name="Cladistics">
        <title>Phylogeny and the colourful history of jewel bugs (Insecta: Hemiptera: Scutelleridae).</title>
        <authorList>
            <person name="Wu Y."/>
            <person name="Redei D."/>
            <person name="Eger J."/>
            <person name="Wang Y."/>
            <person name="Wu H."/>
            <person name="Carapezza A."/>
            <person name="Kment P."/>
            <person name="Cai B."/>
            <person name="Sun X."/>
            <person name="Guo P."/>
            <person name="Luo J."/>
            <person name="Xie Q."/>
        </authorList>
    </citation>
    <scope>NUCLEOTIDE SEQUENCE</scope>
</reference>
<dbReference type="EMBL" id="MF173621">
    <property type="protein sequence ID" value="AVJ52265.1"/>
    <property type="molecule type" value="Genomic_DNA"/>
</dbReference>
<gene>
    <name evidence="2" type="primary">ATP8</name>
</gene>
<protein>
    <submittedName>
        <fullName evidence="2">ATP synthase F0 subunit 8</fullName>
    </submittedName>
</protein>
<dbReference type="GeneID" id="68671119"/>
<evidence type="ECO:0000313" key="2">
    <source>
        <dbReference type="EMBL" id="AVJ52265.1"/>
    </source>
</evidence>
<feature type="transmembrane region" description="Helical" evidence="1">
    <location>
        <begin position="6"/>
        <end position="28"/>
    </location>
</feature>
<dbReference type="CTD" id="4509"/>